<dbReference type="PROSITE" id="PS00236">
    <property type="entry name" value="NEUROTR_ION_CHANNEL"/>
    <property type="match status" value="1"/>
</dbReference>
<evidence type="ECO:0000256" key="3">
    <source>
        <dbReference type="ARBA" id="ARBA00022448"/>
    </source>
</evidence>
<dbReference type="GO" id="GO:1902711">
    <property type="term" value="C:GABA-A receptor complex"/>
    <property type="evidence" value="ECO:0000318"/>
    <property type="project" value="GO_Central"/>
</dbReference>
<gene>
    <name evidence="18" type="primary">lgc-43</name>
    <name evidence="16" type="synonym">Cbr-lgc-43</name>
    <name evidence="18" type="ORF">CBG04419</name>
    <name evidence="16" type="ORF">CBG_04419</name>
</gene>
<feature type="region of interest" description="Disordered" evidence="12">
    <location>
        <begin position="208"/>
        <end position="238"/>
    </location>
</feature>
<dbReference type="SUPFAM" id="SSF90112">
    <property type="entry name" value="Neurotransmitter-gated ion-channel transmembrane pore"/>
    <property type="match status" value="1"/>
</dbReference>
<evidence type="ECO:0000256" key="14">
    <source>
        <dbReference type="SAM" id="SignalP"/>
    </source>
</evidence>
<keyword evidence="6 14" id="KW-0732">Signal</keyword>
<dbReference type="GO" id="GO:1902476">
    <property type="term" value="P:chloride transmembrane transport"/>
    <property type="evidence" value="ECO:0000318"/>
    <property type="project" value="GO_Central"/>
</dbReference>
<keyword evidence="8" id="KW-0406">Ion transport</keyword>
<dbReference type="PANTHER" id="PTHR18945">
    <property type="entry name" value="NEUROTRANSMITTER GATED ION CHANNEL"/>
    <property type="match status" value="1"/>
</dbReference>
<keyword evidence="9 13" id="KW-0472">Membrane</keyword>
<keyword evidence="10" id="KW-0407">Ion channel</keyword>
<dbReference type="GO" id="GO:0045202">
    <property type="term" value="C:synapse"/>
    <property type="evidence" value="ECO:0007669"/>
    <property type="project" value="GOC"/>
</dbReference>
<dbReference type="InterPro" id="IPR038050">
    <property type="entry name" value="Neuro_actylchol_rec"/>
</dbReference>
<keyword evidence="17" id="KW-1185">Reference proteome</keyword>
<dbReference type="WormBase" id="CBG04419">
    <property type="protein sequence ID" value="CBP39901"/>
    <property type="gene ID" value="WBGene00027089"/>
    <property type="gene designation" value="Cbr-lgc-43"/>
</dbReference>
<organism evidence="16 17">
    <name type="scientific">Caenorhabditis briggsae</name>
    <dbReference type="NCBI Taxonomy" id="6238"/>
    <lineage>
        <taxon>Eukaryota</taxon>
        <taxon>Metazoa</taxon>
        <taxon>Ecdysozoa</taxon>
        <taxon>Nematoda</taxon>
        <taxon>Chromadorea</taxon>
        <taxon>Rhabditida</taxon>
        <taxon>Rhabditina</taxon>
        <taxon>Rhabditomorpha</taxon>
        <taxon>Rhabditoidea</taxon>
        <taxon>Rhabditidae</taxon>
        <taxon>Peloderinae</taxon>
        <taxon>Caenorhabditis</taxon>
    </lineage>
</organism>
<dbReference type="AlphaFoldDB" id="A8WXH6"/>
<dbReference type="InterPro" id="IPR018000">
    <property type="entry name" value="Neurotransmitter_ion_chnl_CS"/>
</dbReference>
<proteinExistence type="predicted"/>
<dbReference type="Pfam" id="PF02931">
    <property type="entry name" value="Neur_chan_LBD"/>
    <property type="match status" value="1"/>
</dbReference>
<evidence type="ECO:0000259" key="15">
    <source>
        <dbReference type="Pfam" id="PF02931"/>
    </source>
</evidence>
<evidence type="ECO:0000256" key="12">
    <source>
        <dbReference type="SAM" id="MobiDB-lite"/>
    </source>
</evidence>
<sequence length="744" mass="86680">MTIRCLLCAIILFYSSQNVEGNSQIGKFALLMIAWSKKILADNTFKAKAFVAFPSPTSSIFDWVPFKPFGSKQSTPLIRLKVRAYNRVVFTKKDSLLKEVENVSEYKKEQEKQFEKKKNDPTSIEEKEIIVNEPDKMYEKGEEPKIFLVPKQGETVSRIGNEYGQEEVIGNDNEDEVEKPKDDDFQIMYDDQLKEYVLKRPLKMDKNGIIDSWNGGDSKERGEEKTTRTGEEGEDDEARRILENEEEGLGVRGIGNETIRNTPKKENVTEVNLEEEELNLEDLEPKSHRFKPGKSKIRTYDLAWMDPRLLEKEEFSVRLTPQERSDWRDKLINLTLLEERRADEHRDYGSSYILPVLKSVDYDNTSVPLAFNDIPVNVAVAFNFLYLANFDSEMMEFSMDVEMEFSWIDIRLVNNYTKPIRIREKAIIEQIWRPDPYIVNSKHSYFHYVSFPNIRMRITPEGLVTYTVRVSSICSCFMSFCLYPHDRQECDLRIASSEFFGVLGHNKIFCIAVAYSNQYVKFHWHSNPIRFQSKITLPELHITKIKTGECSLRNKLVDASCLKILFSLERDSARFVIEKYVPSTLAMMFAWVAPYVPYNYEDVRIITPITVLLTLVQMEKGDKEIRTSYLTSIDVWFAAMKSFTVLSLLESLVVLALIKRSRAMTKNAERAANEFERCTFEAEAYRLNRLYHRVDSICRFSSPVVFHFEETVEEQQNNYGIKKERSQIITNEKVLNLPKNHTET</sequence>
<dbReference type="InterPro" id="IPR006202">
    <property type="entry name" value="Neur_chan_lig-bd"/>
</dbReference>
<evidence type="ECO:0000256" key="1">
    <source>
        <dbReference type="ARBA" id="ARBA00004141"/>
    </source>
</evidence>
<reference evidence="16 17" key="1">
    <citation type="journal article" date="2003" name="PLoS Biol.">
        <title>The genome sequence of Caenorhabditis briggsae: a platform for comparative genomics.</title>
        <authorList>
            <person name="Stein L.D."/>
            <person name="Bao Z."/>
            <person name="Blasiar D."/>
            <person name="Blumenthal T."/>
            <person name="Brent M.R."/>
            <person name="Chen N."/>
            <person name="Chinwalla A."/>
            <person name="Clarke L."/>
            <person name="Clee C."/>
            <person name="Coghlan A."/>
            <person name="Coulson A."/>
            <person name="D'Eustachio P."/>
            <person name="Fitch D.H."/>
            <person name="Fulton L.A."/>
            <person name="Fulton R.E."/>
            <person name="Griffiths-Jones S."/>
            <person name="Harris T.W."/>
            <person name="Hillier L.W."/>
            <person name="Kamath R."/>
            <person name="Kuwabara P.E."/>
            <person name="Mardis E.R."/>
            <person name="Marra M.A."/>
            <person name="Miner T.L."/>
            <person name="Minx P."/>
            <person name="Mullikin J.C."/>
            <person name="Plumb R.W."/>
            <person name="Rogers J."/>
            <person name="Schein J.E."/>
            <person name="Sohrmann M."/>
            <person name="Spieth J."/>
            <person name="Stajich J.E."/>
            <person name="Wei C."/>
            <person name="Willey D."/>
            <person name="Wilson R.K."/>
            <person name="Durbin R."/>
            <person name="Waterston R.H."/>
        </authorList>
    </citation>
    <scope>NUCLEOTIDE SEQUENCE [LARGE SCALE GENOMIC DNA]</scope>
    <source>
        <strain evidence="16 17">AF16</strain>
    </source>
</reference>
<dbReference type="CDD" id="cd18987">
    <property type="entry name" value="LGIC_ECD_anion"/>
    <property type="match status" value="1"/>
</dbReference>
<dbReference type="HOGENOM" id="CLU_400746_0_0_1"/>
<protein>
    <submittedName>
        <fullName evidence="16">Protein CBR-LGC-43</fullName>
    </submittedName>
</protein>
<dbReference type="Gene3D" id="1.20.58.390">
    <property type="entry name" value="Neurotransmitter-gated ion-channel transmembrane domain"/>
    <property type="match status" value="1"/>
</dbReference>
<evidence type="ECO:0000256" key="9">
    <source>
        <dbReference type="ARBA" id="ARBA00023136"/>
    </source>
</evidence>
<evidence type="ECO:0000256" key="10">
    <source>
        <dbReference type="ARBA" id="ARBA00023303"/>
    </source>
</evidence>
<feature type="domain" description="Neurotransmitter-gated ion-channel ligand-binding" evidence="15">
    <location>
        <begin position="361"/>
        <end position="499"/>
    </location>
</feature>
<dbReference type="PRINTS" id="PR00253">
    <property type="entry name" value="GABAARECEPTR"/>
</dbReference>
<dbReference type="SUPFAM" id="SSF63712">
    <property type="entry name" value="Nicotinic receptor ligand binding domain-like"/>
    <property type="match status" value="1"/>
</dbReference>
<feature type="chain" id="PRO_5002729165" evidence="14">
    <location>
        <begin position="22"/>
        <end position="744"/>
    </location>
</feature>
<evidence type="ECO:0000256" key="2">
    <source>
        <dbReference type="ARBA" id="ARBA00004236"/>
    </source>
</evidence>
<dbReference type="InterPro" id="IPR006028">
    <property type="entry name" value="GABAA/Glycine_rcpt"/>
</dbReference>
<keyword evidence="3" id="KW-0813">Transport</keyword>
<keyword evidence="5 13" id="KW-0812">Transmembrane</keyword>
<dbReference type="GO" id="GO:0051932">
    <property type="term" value="P:synaptic transmission, GABAergic"/>
    <property type="evidence" value="ECO:0000318"/>
    <property type="project" value="GO_Central"/>
</dbReference>
<dbReference type="FunCoup" id="A8WXH6">
    <property type="interactions" value="31"/>
</dbReference>
<dbReference type="Gene3D" id="2.70.170.10">
    <property type="entry name" value="Neurotransmitter-gated ion-channel ligand-binding domain"/>
    <property type="match status" value="1"/>
</dbReference>
<comment type="subcellular location">
    <subcellularLocation>
        <location evidence="2">Cell membrane</location>
    </subcellularLocation>
    <subcellularLocation>
        <location evidence="1">Membrane</location>
        <topology evidence="1">Multi-pass membrane protein</topology>
    </subcellularLocation>
</comment>
<dbReference type="GO" id="GO:0005230">
    <property type="term" value="F:extracellular ligand-gated monoatomic ion channel activity"/>
    <property type="evidence" value="ECO:0007669"/>
    <property type="project" value="InterPro"/>
</dbReference>
<evidence type="ECO:0000313" key="16">
    <source>
        <dbReference type="EMBL" id="CAP25120.2"/>
    </source>
</evidence>
<dbReference type="STRING" id="6238.A8WXH6"/>
<dbReference type="eggNOG" id="KOG3644">
    <property type="taxonomic scope" value="Eukaryota"/>
</dbReference>
<dbReference type="GO" id="GO:0005886">
    <property type="term" value="C:plasma membrane"/>
    <property type="evidence" value="ECO:0007669"/>
    <property type="project" value="UniProtKB-SubCell"/>
</dbReference>
<feature type="compositionally biased region" description="Basic and acidic residues" evidence="12">
    <location>
        <begin position="217"/>
        <end position="238"/>
    </location>
</feature>
<evidence type="ECO:0000256" key="5">
    <source>
        <dbReference type="ARBA" id="ARBA00022692"/>
    </source>
</evidence>
<feature type="coiled-coil region" evidence="11">
    <location>
        <begin position="93"/>
        <end position="120"/>
    </location>
</feature>
<evidence type="ECO:0000256" key="4">
    <source>
        <dbReference type="ARBA" id="ARBA00022475"/>
    </source>
</evidence>
<dbReference type="InterPro" id="IPR036719">
    <property type="entry name" value="Neuro-gated_channel_TM_sf"/>
</dbReference>
<feature type="transmembrane region" description="Helical" evidence="13">
    <location>
        <begin position="635"/>
        <end position="658"/>
    </location>
</feature>
<accession>A8WXH6</accession>
<dbReference type="InterPro" id="IPR036734">
    <property type="entry name" value="Neur_chan_lig-bd_sf"/>
</dbReference>
<keyword evidence="4" id="KW-1003">Cell membrane</keyword>
<evidence type="ECO:0000256" key="13">
    <source>
        <dbReference type="SAM" id="Phobius"/>
    </source>
</evidence>
<dbReference type="EMBL" id="HE601251">
    <property type="protein sequence ID" value="CAP25120.2"/>
    <property type="molecule type" value="Genomic_DNA"/>
</dbReference>
<dbReference type="InParanoid" id="A8WXH6"/>
<dbReference type="InterPro" id="IPR006201">
    <property type="entry name" value="Neur_channel"/>
</dbReference>
<evidence type="ECO:0000256" key="8">
    <source>
        <dbReference type="ARBA" id="ARBA00023065"/>
    </source>
</evidence>
<reference evidence="16 17" key="2">
    <citation type="journal article" date="2011" name="PLoS Genet.">
        <title>Caenorhabditis briggsae recombinant inbred line genotypes reveal inter-strain incompatibility and the evolution of recombination.</title>
        <authorList>
            <person name="Ross J.A."/>
            <person name="Koboldt D.C."/>
            <person name="Staisch J.E."/>
            <person name="Chamberlin H.M."/>
            <person name="Gupta B.P."/>
            <person name="Miller R.D."/>
            <person name="Baird S.E."/>
            <person name="Haag E.S."/>
        </authorList>
    </citation>
    <scope>NUCLEOTIDE SEQUENCE [LARGE SCALE GENOMIC DNA]</scope>
    <source>
        <strain evidence="16 17">AF16</strain>
    </source>
</reference>
<keyword evidence="7 13" id="KW-1133">Transmembrane helix</keyword>
<evidence type="ECO:0000256" key="6">
    <source>
        <dbReference type="ARBA" id="ARBA00022729"/>
    </source>
</evidence>
<feature type="signal peptide" evidence="14">
    <location>
        <begin position="1"/>
        <end position="21"/>
    </location>
</feature>
<evidence type="ECO:0000313" key="18">
    <source>
        <dbReference type="WormBase" id="CBG04419"/>
    </source>
</evidence>
<keyword evidence="11" id="KW-0175">Coiled coil</keyword>
<evidence type="ECO:0000256" key="7">
    <source>
        <dbReference type="ARBA" id="ARBA00022989"/>
    </source>
</evidence>
<dbReference type="OMA" id="WIDIRLV"/>
<dbReference type="Proteomes" id="UP000008549">
    <property type="component" value="Unassembled WGS sequence"/>
</dbReference>
<dbReference type="GO" id="GO:0004890">
    <property type="term" value="F:GABA-A receptor activity"/>
    <property type="evidence" value="ECO:0000318"/>
    <property type="project" value="GO_Central"/>
</dbReference>
<name>A8WXH6_CAEBR</name>
<evidence type="ECO:0000256" key="11">
    <source>
        <dbReference type="SAM" id="Coils"/>
    </source>
</evidence>
<evidence type="ECO:0000313" key="17">
    <source>
        <dbReference type="Proteomes" id="UP000008549"/>
    </source>
</evidence>